<dbReference type="PANTHER" id="PTHR35121">
    <property type="entry name" value="HOMEODOMAIN PROTEIN 8, PUTATIVE-RELATED"/>
    <property type="match status" value="1"/>
</dbReference>
<protein>
    <submittedName>
        <fullName evidence="2">Uncharacterized protein</fullName>
    </submittedName>
</protein>
<evidence type="ECO:0000313" key="2">
    <source>
        <dbReference type="EMBL" id="CAI9760604.1"/>
    </source>
</evidence>
<sequence>MATQAANLMFQCAFEGSLSMCDMDIERRPYHRNCTCALHKQKTTCSNAVSRRRNITFPKKELWNKCSLISISASTISSRSSYFGDSSVRSSEHSNEDSGRL</sequence>
<evidence type="ECO:0000313" key="3">
    <source>
        <dbReference type="Proteomes" id="UP000834106"/>
    </source>
</evidence>
<dbReference type="AlphaFoldDB" id="A0AAD1Z0F3"/>
<organism evidence="2 3">
    <name type="scientific">Fraxinus pennsylvanica</name>
    <dbReference type="NCBI Taxonomy" id="56036"/>
    <lineage>
        <taxon>Eukaryota</taxon>
        <taxon>Viridiplantae</taxon>
        <taxon>Streptophyta</taxon>
        <taxon>Embryophyta</taxon>
        <taxon>Tracheophyta</taxon>
        <taxon>Spermatophyta</taxon>
        <taxon>Magnoliopsida</taxon>
        <taxon>eudicotyledons</taxon>
        <taxon>Gunneridae</taxon>
        <taxon>Pentapetalae</taxon>
        <taxon>asterids</taxon>
        <taxon>lamiids</taxon>
        <taxon>Lamiales</taxon>
        <taxon>Oleaceae</taxon>
        <taxon>Oleeae</taxon>
        <taxon>Fraxinus</taxon>
    </lineage>
</organism>
<feature type="compositionally biased region" description="Basic and acidic residues" evidence="1">
    <location>
        <begin position="90"/>
        <end position="101"/>
    </location>
</feature>
<dbReference type="EMBL" id="OU503040">
    <property type="protein sequence ID" value="CAI9760604.1"/>
    <property type="molecule type" value="Genomic_DNA"/>
</dbReference>
<proteinExistence type="predicted"/>
<feature type="region of interest" description="Disordered" evidence="1">
    <location>
        <begin position="78"/>
        <end position="101"/>
    </location>
</feature>
<dbReference type="PANTHER" id="PTHR35121:SF4">
    <property type="entry name" value="SWIM-TYPE DOMAIN-CONTAINING PROTEIN"/>
    <property type="match status" value="1"/>
</dbReference>
<accession>A0AAD1Z0F3</accession>
<dbReference type="Proteomes" id="UP000834106">
    <property type="component" value="Chromosome 5"/>
</dbReference>
<gene>
    <name evidence="2" type="ORF">FPE_LOCUS8034</name>
</gene>
<reference evidence="2" key="1">
    <citation type="submission" date="2023-05" db="EMBL/GenBank/DDBJ databases">
        <authorList>
            <person name="Huff M."/>
        </authorList>
    </citation>
    <scope>NUCLEOTIDE SEQUENCE</scope>
</reference>
<name>A0AAD1Z0F3_9LAMI</name>
<evidence type="ECO:0000256" key="1">
    <source>
        <dbReference type="SAM" id="MobiDB-lite"/>
    </source>
</evidence>
<keyword evidence="3" id="KW-1185">Reference proteome</keyword>